<protein>
    <recommendedName>
        <fullName evidence="3">Glycosyltransferase family 1 protein</fullName>
    </recommendedName>
</protein>
<accession>A0A3L7ACR8</accession>
<organism evidence="1 2">
    <name type="scientific">Xanthobacter tagetidis</name>
    <dbReference type="NCBI Taxonomy" id="60216"/>
    <lineage>
        <taxon>Bacteria</taxon>
        <taxon>Pseudomonadati</taxon>
        <taxon>Pseudomonadota</taxon>
        <taxon>Alphaproteobacteria</taxon>
        <taxon>Hyphomicrobiales</taxon>
        <taxon>Xanthobacteraceae</taxon>
        <taxon>Xanthobacter</taxon>
    </lineage>
</organism>
<dbReference type="EMBL" id="RCTF01000011">
    <property type="protein sequence ID" value="RLP77172.1"/>
    <property type="molecule type" value="Genomic_DNA"/>
</dbReference>
<evidence type="ECO:0008006" key="3">
    <source>
        <dbReference type="Google" id="ProtNLM"/>
    </source>
</evidence>
<evidence type="ECO:0000313" key="2">
    <source>
        <dbReference type="Proteomes" id="UP000269692"/>
    </source>
</evidence>
<sequence>MRILIANNHLVNFAGSEIHALELAEHLNGCGHEAVLTALVVAAPFTGEAIRRRVPVVPMRKLDWGAFWDVVWSHHVPAFQFIHGKLQLKARRHLHGLLSSVLALERPPLPADFRMGRRSLTFLPNSELTLASASRHLPCDARTQILRNLAPDAWVEAVRGAHAAEPAAIACVSNHPPAEICELAELARAAGMRFDIIGAGQSGTARRVSPALLAPYDLVISIGKTVNYCLAAAIPIFVYDHFGGPGWLDAKRIGPAEATIFSGKCTPGARPASRLLAEIRAGYRRASAFAAQTASWSAARYGVGAQIERLGLLEGLDRRPQALLPWWWGRRRVRVFNRALVAETV</sequence>
<gene>
    <name evidence="1" type="ORF">D9R14_14300</name>
</gene>
<keyword evidence="2" id="KW-1185">Reference proteome</keyword>
<proteinExistence type="predicted"/>
<evidence type="ECO:0000313" key="1">
    <source>
        <dbReference type="EMBL" id="RLP77172.1"/>
    </source>
</evidence>
<reference evidence="1 2" key="1">
    <citation type="submission" date="2018-10" db="EMBL/GenBank/DDBJ databases">
        <title>Xanthobacter tagetidis genome sequencing and assembly.</title>
        <authorList>
            <person name="Maclea K.S."/>
            <person name="Goen A.E."/>
            <person name="Fatima S.A."/>
        </authorList>
    </citation>
    <scope>NUCLEOTIDE SEQUENCE [LARGE SCALE GENOMIC DNA]</scope>
    <source>
        <strain evidence="1 2">ATCC 700314</strain>
    </source>
</reference>
<comment type="caution">
    <text evidence="1">The sequence shown here is derived from an EMBL/GenBank/DDBJ whole genome shotgun (WGS) entry which is preliminary data.</text>
</comment>
<dbReference type="Proteomes" id="UP000269692">
    <property type="component" value="Unassembled WGS sequence"/>
</dbReference>
<dbReference type="AlphaFoldDB" id="A0A3L7ACR8"/>
<name>A0A3L7ACR8_9HYPH</name>